<evidence type="ECO:0000256" key="8">
    <source>
        <dbReference type="ARBA" id="ARBA00022777"/>
    </source>
</evidence>
<organism evidence="17 18">
    <name type="scientific">Polyangium spumosum</name>
    <dbReference type="NCBI Taxonomy" id="889282"/>
    <lineage>
        <taxon>Bacteria</taxon>
        <taxon>Pseudomonadati</taxon>
        <taxon>Myxococcota</taxon>
        <taxon>Polyangia</taxon>
        <taxon>Polyangiales</taxon>
        <taxon>Polyangiaceae</taxon>
        <taxon>Polyangium</taxon>
    </lineage>
</organism>
<dbReference type="InterPro" id="IPR000700">
    <property type="entry name" value="PAS-assoc_C"/>
</dbReference>
<dbReference type="Gene3D" id="1.10.287.130">
    <property type="match status" value="1"/>
</dbReference>
<dbReference type="GO" id="GO:0030295">
    <property type="term" value="F:protein kinase activator activity"/>
    <property type="evidence" value="ECO:0007669"/>
    <property type="project" value="TreeGrafter"/>
</dbReference>
<dbReference type="GO" id="GO:0007234">
    <property type="term" value="P:osmosensory signaling via phosphorelay pathway"/>
    <property type="evidence" value="ECO:0007669"/>
    <property type="project" value="TreeGrafter"/>
</dbReference>
<evidence type="ECO:0000256" key="5">
    <source>
        <dbReference type="ARBA" id="ARBA00022679"/>
    </source>
</evidence>
<dbReference type="SUPFAM" id="SSF47384">
    <property type="entry name" value="Homodimeric domain of signal transducing histidine kinase"/>
    <property type="match status" value="1"/>
</dbReference>
<feature type="domain" description="Histidine kinase" evidence="14">
    <location>
        <begin position="592"/>
        <end position="809"/>
    </location>
</feature>
<keyword evidence="8" id="KW-0418">Kinase</keyword>
<dbReference type="SUPFAM" id="SSF55785">
    <property type="entry name" value="PYP-like sensor domain (PAS domain)"/>
    <property type="match status" value="2"/>
</dbReference>
<dbReference type="PANTHER" id="PTHR42878:SF7">
    <property type="entry name" value="SENSOR HISTIDINE KINASE GLRK"/>
    <property type="match status" value="1"/>
</dbReference>
<evidence type="ECO:0000256" key="11">
    <source>
        <dbReference type="ARBA" id="ARBA00023012"/>
    </source>
</evidence>
<evidence type="ECO:0000313" key="17">
    <source>
        <dbReference type="EMBL" id="MRG91730.1"/>
    </source>
</evidence>
<dbReference type="Gene3D" id="3.30.565.10">
    <property type="entry name" value="Histidine kinase-like ATPase, C-terminal domain"/>
    <property type="match status" value="1"/>
</dbReference>
<dbReference type="Gene3D" id="3.30.450.20">
    <property type="entry name" value="PAS domain"/>
    <property type="match status" value="2"/>
</dbReference>
<reference evidence="17 18" key="1">
    <citation type="submission" date="2019-10" db="EMBL/GenBank/DDBJ databases">
        <title>A soil myxobacterium in the family Polyangiaceae.</title>
        <authorList>
            <person name="Li Y."/>
            <person name="Wang J."/>
        </authorList>
    </citation>
    <scope>NUCLEOTIDE SEQUENCE [LARGE SCALE GENOMIC DNA]</scope>
    <source>
        <strain evidence="17 18">DSM 14734</strain>
    </source>
</reference>
<evidence type="ECO:0000256" key="13">
    <source>
        <dbReference type="SAM" id="Phobius"/>
    </source>
</evidence>
<dbReference type="CDD" id="cd00130">
    <property type="entry name" value="PAS"/>
    <property type="match status" value="2"/>
</dbReference>
<dbReference type="PROSITE" id="PS50112">
    <property type="entry name" value="PAS"/>
    <property type="match status" value="1"/>
</dbReference>
<dbReference type="InterPro" id="IPR013656">
    <property type="entry name" value="PAS_4"/>
</dbReference>
<dbReference type="PROSITE" id="PS50113">
    <property type="entry name" value="PAC"/>
    <property type="match status" value="2"/>
</dbReference>
<dbReference type="FunFam" id="3.30.565.10:FF:000006">
    <property type="entry name" value="Sensor histidine kinase WalK"/>
    <property type="match status" value="1"/>
</dbReference>
<keyword evidence="7" id="KW-0547">Nucleotide-binding</keyword>
<feature type="domain" description="PAS" evidence="15">
    <location>
        <begin position="300"/>
        <end position="369"/>
    </location>
</feature>
<feature type="transmembrane region" description="Helical" evidence="13">
    <location>
        <begin position="49"/>
        <end position="70"/>
    </location>
</feature>
<dbReference type="GO" id="GO:0000155">
    <property type="term" value="F:phosphorelay sensor kinase activity"/>
    <property type="evidence" value="ECO:0007669"/>
    <property type="project" value="InterPro"/>
</dbReference>
<evidence type="ECO:0000256" key="9">
    <source>
        <dbReference type="ARBA" id="ARBA00022840"/>
    </source>
</evidence>
<dbReference type="EMBL" id="WJIE01000002">
    <property type="protein sequence ID" value="MRG91730.1"/>
    <property type="molecule type" value="Genomic_DNA"/>
</dbReference>
<dbReference type="SMART" id="SM00091">
    <property type="entry name" value="PAS"/>
    <property type="match status" value="2"/>
</dbReference>
<comment type="subcellular location">
    <subcellularLocation>
        <location evidence="2">Membrane</location>
        <topology evidence="2">Multi-pass membrane protein</topology>
    </subcellularLocation>
</comment>
<evidence type="ECO:0000256" key="12">
    <source>
        <dbReference type="ARBA" id="ARBA00023136"/>
    </source>
</evidence>
<gene>
    <name evidence="17" type="ORF">GF068_07300</name>
</gene>
<dbReference type="InterPro" id="IPR003661">
    <property type="entry name" value="HisK_dim/P_dom"/>
</dbReference>
<keyword evidence="12 13" id="KW-0472">Membrane</keyword>
<feature type="transmembrane region" description="Helical" evidence="13">
    <location>
        <begin position="188"/>
        <end position="210"/>
    </location>
</feature>
<dbReference type="NCBIfam" id="TIGR00229">
    <property type="entry name" value="sensory_box"/>
    <property type="match status" value="1"/>
</dbReference>
<dbReference type="OrthoDB" id="9757990at2"/>
<feature type="transmembrane region" description="Helical" evidence="13">
    <location>
        <begin position="130"/>
        <end position="148"/>
    </location>
</feature>
<keyword evidence="6 13" id="KW-0812">Transmembrane</keyword>
<dbReference type="InterPro" id="IPR000014">
    <property type="entry name" value="PAS"/>
</dbReference>
<dbReference type="InterPro" id="IPR036890">
    <property type="entry name" value="HATPase_C_sf"/>
</dbReference>
<dbReference type="PANTHER" id="PTHR42878">
    <property type="entry name" value="TWO-COMPONENT HISTIDINE KINASE"/>
    <property type="match status" value="1"/>
</dbReference>
<dbReference type="InterPro" id="IPR050351">
    <property type="entry name" value="BphY/WalK/GraS-like"/>
</dbReference>
<dbReference type="CDD" id="cd00082">
    <property type="entry name" value="HisKA"/>
    <property type="match status" value="1"/>
</dbReference>
<dbReference type="GO" id="GO:0000156">
    <property type="term" value="F:phosphorelay response regulator activity"/>
    <property type="evidence" value="ECO:0007669"/>
    <property type="project" value="TreeGrafter"/>
</dbReference>
<dbReference type="GO" id="GO:0005524">
    <property type="term" value="F:ATP binding"/>
    <property type="evidence" value="ECO:0007669"/>
    <property type="project" value="UniProtKB-KW"/>
</dbReference>
<sequence>MTAPPTAARPPRAPRVVGVATACAAALGYLALLGWLLDIEHLMSVAPRYPRIVPVSAVGLILASLALWALGAPRRRSRVPHVLGVASAVAVVLLGFLTLTDYLLGQGLGVVLPFIEAAAFPRPFPGRPSPNTAVCFVLLGAALLLLPGQSRRALRFSQTFGMACALLALIPLAGYVFDAGFFYGMPPFLSFTGMALPTVLAFLALSAGVLACRPDRGVMSTLTVDAPGGVLLRRLLPPLLLLPLVLGRLFLEGEQRGLYEPRAAFSLVAVCSMVVVTSLLWVAATRMNRADEARRKAEESRMLLATVVEGSNDAIFSKDIDGTIQSWNPAATRLYGYRAEEVIGQPAEMLYPPERKAEAAEIRARVRRGERIEHHETVRLTRDGRRIEVEVTISPVWDASSELTGFSSIARDISGRKALEAEVSRAHEAERRLRAQLEAVILETARLYRDELNERQWLQGVLDQMPEAVLIVDAEGRIIRSNKAALAWMCSPPGACDPFGNTLRFDLRRPTGEPFEWEEDPLCRAVTRGERVQGLELSLRTAAGAEIPVLASAAPVRLEEHEDGGRVGAVMVLQDITALKELERLREQWTGVVAHDLRQPVQTILLSTRALSRRLGPEPPEDVSVALSRIRAGAARLGRMIEDLLDAARVEANQLVLDRRPLDLRTELQEIVERAAGHTEGHPVRVVIEGEVPAVSADRDRLEQIVTNLLSNAAKYGAPGSEIVIAARAERGEAEVAVTNRGSGIPAAHLGRLFQRFARLPGCAPGGAAGTGLGLYITKGLVEAHGGRVSVESTPGEVTTFRFTLPFVYTRHEGERGAEEAPPLHRSA</sequence>
<dbReference type="SMART" id="SM00387">
    <property type="entry name" value="HATPase_c"/>
    <property type="match status" value="1"/>
</dbReference>
<dbReference type="InterPro" id="IPR005467">
    <property type="entry name" value="His_kinase_dom"/>
</dbReference>
<feature type="transmembrane region" description="Helical" evidence="13">
    <location>
        <begin position="160"/>
        <end position="182"/>
    </location>
</feature>
<name>A0A6N7PN70_9BACT</name>
<dbReference type="PROSITE" id="PS50109">
    <property type="entry name" value="HIS_KIN"/>
    <property type="match status" value="1"/>
</dbReference>
<evidence type="ECO:0000259" key="16">
    <source>
        <dbReference type="PROSITE" id="PS50113"/>
    </source>
</evidence>
<comment type="caution">
    <text evidence="17">The sequence shown here is derived from an EMBL/GenBank/DDBJ whole genome shotgun (WGS) entry which is preliminary data.</text>
</comment>
<evidence type="ECO:0000256" key="2">
    <source>
        <dbReference type="ARBA" id="ARBA00004141"/>
    </source>
</evidence>
<keyword evidence="18" id="KW-1185">Reference proteome</keyword>
<keyword evidence="11" id="KW-0902">Two-component regulatory system</keyword>
<dbReference type="InterPro" id="IPR004358">
    <property type="entry name" value="Sig_transdc_His_kin-like_C"/>
</dbReference>
<dbReference type="Pfam" id="PF02518">
    <property type="entry name" value="HATPase_c"/>
    <property type="match status" value="1"/>
</dbReference>
<dbReference type="InterPro" id="IPR036097">
    <property type="entry name" value="HisK_dim/P_sf"/>
</dbReference>
<dbReference type="Proteomes" id="UP000440224">
    <property type="component" value="Unassembled WGS sequence"/>
</dbReference>
<dbReference type="Pfam" id="PF00512">
    <property type="entry name" value="HisKA"/>
    <property type="match status" value="1"/>
</dbReference>
<dbReference type="CDD" id="cd00075">
    <property type="entry name" value="HATPase"/>
    <property type="match status" value="1"/>
</dbReference>
<evidence type="ECO:0000256" key="4">
    <source>
        <dbReference type="ARBA" id="ARBA00022553"/>
    </source>
</evidence>
<dbReference type="GO" id="GO:0016020">
    <property type="term" value="C:membrane"/>
    <property type="evidence" value="ECO:0007669"/>
    <property type="project" value="UniProtKB-SubCell"/>
</dbReference>
<keyword evidence="4" id="KW-0597">Phosphoprotein</keyword>
<dbReference type="PRINTS" id="PR00344">
    <property type="entry name" value="BCTRLSENSOR"/>
</dbReference>
<dbReference type="SMART" id="SM00086">
    <property type="entry name" value="PAC"/>
    <property type="match status" value="2"/>
</dbReference>
<dbReference type="EC" id="2.7.13.3" evidence="3"/>
<dbReference type="Pfam" id="PF08448">
    <property type="entry name" value="PAS_4"/>
    <property type="match status" value="1"/>
</dbReference>
<accession>A0A6N7PN70</accession>
<dbReference type="SMART" id="SM00388">
    <property type="entry name" value="HisKA"/>
    <property type="match status" value="1"/>
</dbReference>
<feature type="transmembrane region" description="Helical" evidence="13">
    <location>
        <begin position="263"/>
        <end position="284"/>
    </location>
</feature>
<feature type="transmembrane region" description="Helical" evidence="13">
    <location>
        <begin position="82"/>
        <end position="104"/>
    </location>
</feature>
<evidence type="ECO:0000256" key="10">
    <source>
        <dbReference type="ARBA" id="ARBA00022989"/>
    </source>
</evidence>
<evidence type="ECO:0000259" key="14">
    <source>
        <dbReference type="PROSITE" id="PS50109"/>
    </source>
</evidence>
<feature type="transmembrane region" description="Helical" evidence="13">
    <location>
        <begin position="16"/>
        <end position="37"/>
    </location>
</feature>
<evidence type="ECO:0000256" key="3">
    <source>
        <dbReference type="ARBA" id="ARBA00012438"/>
    </source>
</evidence>
<evidence type="ECO:0000259" key="15">
    <source>
        <dbReference type="PROSITE" id="PS50112"/>
    </source>
</evidence>
<dbReference type="RefSeq" id="WP_153818614.1">
    <property type="nucleotide sequence ID" value="NZ_WJIE01000002.1"/>
</dbReference>
<dbReference type="InterPro" id="IPR013767">
    <property type="entry name" value="PAS_fold"/>
</dbReference>
<evidence type="ECO:0000256" key="1">
    <source>
        <dbReference type="ARBA" id="ARBA00000085"/>
    </source>
</evidence>
<dbReference type="InterPro" id="IPR001610">
    <property type="entry name" value="PAC"/>
</dbReference>
<evidence type="ECO:0000313" key="18">
    <source>
        <dbReference type="Proteomes" id="UP000440224"/>
    </source>
</evidence>
<proteinExistence type="predicted"/>
<feature type="domain" description="PAC" evidence="16">
    <location>
        <begin position="373"/>
        <end position="425"/>
    </location>
</feature>
<dbReference type="GO" id="GO:0006355">
    <property type="term" value="P:regulation of DNA-templated transcription"/>
    <property type="evidence" value="ECO:0007669"/>
    <property type="project" value="InterPro"/>
</dbReference>
<keyword evidence="10 13" id="KW-1133">Transmembrane helix</keyword>
<keyword evidence="5" id="KW-0808">Transferase</keyword>
<comment type="catalytic activity">
    <reaction evidence="1">
        <text>ATP + protein L-histidine = ADP + protein N-phospho-L-histidine.</text>
        <dbReference type="EC" id="2.7.13.3"/>
    </reaction>
</comment>
<dbReference type="Pfam" id="PF00989">
    <property type="entry name" value="PAS"/>
    <property type="match status" value="1"/>
</dbReference>
<dbReference type="SUPFAM" id="SSF55874">
    <property type="entry name" value="ATPase domain of HSP90 chaperone/DNA topoisomerase II/histidine kinase"/>
    <property type="match status" value="1"/>
</dbReference>
<dbReference type="InterPro" id="IPR003594">
    <property type="entry name" value="HATPase_dom"/>
</dbReference>
<protein>
    <recommendedName>
        <fullName evidence="3">histidine kinase</fullName>
        <ecNumber evidence="3">2.7.13.3</ecNumber>
    </recommendedName>
</protein>
<dbReference type="AlphaFoldDB" id="A0A6N7PN70"/>
<evidence type="ECO:0000256" key="7">
    <source>
        <dbReference type="ARBA" id="ARBA00022741"/>
    </source>
</evidence>
<keyword evidence="9" id="KW-0067">ATP-binding</keyword>
<feature type="domain" description="PAC" evidence="16">
    <location>
        <begin position="533"/>
        <end position="588"/>
    </location>
</feature>
<dbReference type="InterPro" id="IPR035965">
    <property type="entry name" value="PAS-like_dom_sf"/>
</dbReference>
<evidence type="ECO:0000256" key="6">
    <source>
        <dbReference type="ARBA" id="ARBA00022692"/>
    </source>
</evidence>